<evidence type="ECO:0000313" key="2">
    <source>
        <dbReference type="Proteomes" id="UP000030960"/>
    </source>
</evidence>
<keyword evidence="2" id="KW-1185">Reference proteome</keyword>
<dbReference type="RefSeq" id="WP_043145137.1">
    <property type="nucleotide sequence ID" value="NZ_JSUQ01000020.1"/>
</dbReference>
<protein>
    <submittedName>
        <fullName evidence="1">Uncharacterized protein</fullName>
    </submittedName>
</protein>
<organism evidence="1 2">
    <name type="scientific">Mameliella alba</name>
    <dbReference type="NCBI Taxonomy" id="561184"/>
    <lineage>
        <taxon>Bacteria</taxon>
        <taxon>Pseudomonadati</taxon>
        <taxon>Pseudomonadota</taxon>
        <taxon>Alphaproteobacteria</taxon>
        <taxon>Rhodobacterales</taxon>
        <taxon>Roseobacteraceae</taxon>
        <taxon>Mameliella</taxon>
    </lineage>
</organism>
<comment type="caution">
    <text evidence="1">The sequence shown here is derived from an EMBL/GenBank/DDBJ whole genome shotgun (WGS) entry which is preliminary data.</text>
</comment>
<sequence>MPRILQITDPHVLTAGSLAYGVVDTGAAQDRTVAGIRVGAIRWRCDLGGVCVFGLDTQMTGAPHGALGSETPGPRASAVISCRWATGPARIPLLAEVS</sequence>
<gene>
    <name evidence="1" type="ORF">OA50_04359</name>
</gene>
<accession>A0A0B3RSN5</accession>
<dbReference type="EMBL" id="JSUQ01000020">
    <property type="protein sequence ID" value="KHQ50992.1"/>
    <property type="molecule type" value="Genomic_DNA"/>
</dbReference>
<name>A0A0B3RSN5_9RHOB</name>
<dbReference type="AlphaFoldDB" id="A0A0B3RSN5"/>
<proteinExistence type="predicted"/>
<reference evidence="1 2" key="1">
    <citation type="submission" date="2014-10" db="EMBL/GenBank/DDBJ databases">
        <title>Genome sequence of Ponticoccus sp. strain UMTAT08 isolated from clonal culture of toxic dinoflagellate Alexandrium tamiyavanichii.</title>
        <authorList>
            <person name="Gan H.Y."/>
            <person name="Muhd D.-D."/>
            <person name="Mohd Noor M.E."/>
            <person name="Yeong Y.S."/>
            <person name="Usup G."/>
        </authorList>
    </citation>
    <scope>NUCLEOTIDE SEQUENCE [LARGE SCALE GENOMIC DNA]</scope>
    <source>
        <strain evidence="1 2">UMTAT08</strain>
    </source>
</reference>
<dbReference type="OrthoDB" id="651281at2"/>
<evidence type="ECO:0000313" key="1">
    <source>
        <dbReference type="EMBL" id="KHQ50992.1"/>
    </source>
</evidence>
<dbReference type="Proteomes" id="UP000030960">
    <property type="component" value="Unassembled WGS sequence"/>
</dbReference>